<dbReference type="OrthoDB" id="6336295at2"/>
<reference evidence="2" key="1">
    <citation type="journal article" date="2020" name="Int. J. Syst. Evol. Microbiol.">
        <title>Alteromonas alba sp. nov., a marine bacterium isolated from the seawater of the West Pacific Ocean.</title>
        <authorList>
            <person name="Sun C."/>
            <person name="Wu Y.-H."/>
            <person name="Xamxidin M."/>
            <person name="Cheng H."/>
            <person name="Xu X.-W."/>
        </authorList>
    </citation>
    <scope>NUCLEOTIDE SEQUENCE [LARGE SCALE GENOMIC DNA]</scope>
    <source>
        <strain evidence="2">190</strain>
    </source>
</reference>
<comment type="caution">
    <text evidence="1">The sequence shown here is derived from an EMBL/GenBank/DDBJ whole genome shotgun (WGS) entry which is preliminary data.</text>
</comment>
<gene>
    <name evidence="1" type="ORF">C6Y40_03870</name>
</gene>
<proteinExistence type="predicted"/>
<evidence type="ECO:0000313" key="2">
    <source>
        <dbReference type="Proteomes" id="UP000238949"/>
    </source>
</evidence>
<accession>A0A2S9VEP2</accession>
<dbReference type="RefSeq" id="WP_105933429.1">
    <property type="nucleotide sequence ID" value="NZ_PVNP01000030.1"/>
</dbReference>
<organism evidence="1 2">
    <name type="scientific">Alteromonas alba</name>
    <dbReference type="NCBI Taxonomy" id="2079529"/>
    <lineage>
        <taxon>Bacteria</taxon>
        <taxon>Pseudomonadati</taxon>
        <taxon>Pseudomonadota</taxon>
        <taxon>Gammaproteobacteria</taxon>
        <taxon>Alteromonadales</taxon>
        <taxon>Alteromonadaceae</taxon>
        <taxon>Alteromonas/Salinimonas group</taxon>
        <taxon>Alteromonas</taxon>
    </lineage>
</organism>
<dbReference type="EMBL" id="PVNP01000030">
    <property type="protein sequence ID" value="PRO74941.1"/>
    <property type="molecule type" value="Genomic_DNA"/>
</dbReference>
<dbReference type="AlphaFoldDB" id="A0A2S9VEP2"/>
<name>A0A2S9VEP2_9ALTE</name>
<protein>
    <submittedName>
        <fullName evidence="1">Uncharacterized protein</fullName>
    </submittedName>
</protein>
<keyword evidence="2" id="KW-1185">Reference proteome</keyword>
<evidence type="ECO:0000313" key="1">
    <source>
        <dbReference type="EMBL" id="PRO74941.1"/>
    </source>
</evidence>
<dbReference type="Proteomes" id="UP000238949">
    <property type="component" value="Unassembled WGS sequence"/>
</dbReference>
<sequence>MIYDLFSAKAPADSLFYIKAGSSVEDNPFNPRVIVAEGDEFWDGKLTYRNLSYEQSVAMRTFINKLRGPVGQFWFKDYAHQQSNAWGGNPVVDGNNQDGTLLGVRNLTPNILLPEGDRFQLGDFLYELTSDIAVDSSGEAELEFLPDIRLIPSDGDALIVNDPKCKCMLYGGQTPPQPSRGKAVLTDYEFTFRESIRD</sequence>